<evidence type="ECO:0000313" key="3">
    <source>
        <dbReference type="EMBL" id="WDE07204.1"/>
    </source>
</evidence>
<dbReference type="KEGG" id="tvd:SG34_010090"/>
<organism evidence="2 4">
    <name type="scientific">Thalassomonas viridans</name>
    <dbReference type="NCBI Taxonomy" id="137584"/>
    <lineage>
        <taxon>Bacteria</taxon>
        <taxon>Pseudomonadati</taxon>
        <taxon>Pseudomonadota</taxon>
        <taxon>Gammaproteobacteria</taxon>
        <taxon>Alteromonadales</taxon>
        <taxon>Colwelliaceae</taxon>
        <taxon>Thalassomonas</taxon>
    </lineage>
</organism>
<dbReference type="AlphaFoldDB" id="A0AAE9Z5M0"/>
<dbReference type="RefSeq" id="WP_274038566.1">
    <property type="nucleotide sequence ID" value="NZ_CP059733.1"/>
</dbReference>
<dbReference type="Pfam" id="PF13358">
    <property type="entry name" value="DDE_3"/>
    <property type="match status" value="1"/>
</dbReference>
<proteinExistence type="predicted"/>
<gene>
    <name evidence="2" type="ORF">SG34_007355</name>
    <name evidence="3" type="ORF">SG34_010090</name>
</gene>
<name>A0AAE9Z5M0_9GAMM</name>
<sequence length="374" mass="43425">MNILYRVELTLEEETELKALLSKGKHNARRLKRAHILLLANHKRHTDEQICQLINTSASTVYRTKRCFVEEGLQSALDEGKRSGQPRALSPSEEATLISIACTKPPEGASRWTLSLIADRLIALTDLQTISLETIRSRLKQNQLKPWQKKMWCLGKLDSDFIAQMEAVLELYARPANPKEPVVNFDEAMKQLVSHTREPVAAKPGQIERVDYEYRREAVANIFMMYDRHNGWRHAKATRTKKCEDFAQCMKALVDEHYPEAEQIHIVLDNYCTHKPGSLYKAFPPAEARRILRKITFHYTPKHASWLNMVEIEIGVMNQQCLDRRIGSWEELRRQLGAWEVKRNAKKTAINWLFDVDQAREKLHRAYDNLTIQN</sequence>
<feature type="domain" description="Tc1-like transposase DDE" evidence="1">
    <location>
        <begin position="182"/>
        <end position="333"/>
    </location>
</feature>
<evidence type="ECO:0000313" key="4">
    <source>
        <dbReference type="Proteomes" id="UP000032352"/>
    </source>
</evidence>
<evidence type="ECO:0000313" key="2">
    <source>
        <dbReference type="EMBL" id="WDE06712.1"/>
    </source>
</evidence>
<dbReference type="Proteomes" id="UP000032352">
    <property type="component" value="Chromosome"/>
</dbReference>
<dbReference type="Pfam" id="PF13565">
    <property type="entry name" value="HTH_32"/>
    <property type="match status" value="1"/>
</dbReference>
<reference evidence="2 4" key="3">
    <citation type="journal article" date="2022" name="Mar. Drugs">
        <title>Bioassay-Guided Fractionation Leads to the Detection of Cholic Acid Generated by the Rare Thalassomonas sp.</title>
        <authorList>
            <person name="Pheiffer F."/>
            <person name="Schneider Y.K."/>
            <person name="Hansen E.H."/>
            <person name="Andersen J.H."/>
            <person name="Isaksson J."/>
            <person name="Busche T."/>
            <person name="R C."/>
            <person name="Kalinowski J."/>
            <person name="Zyl L.V."/>
            <person name="Trindade M."/>
        </authorList>
    </citation>
    <scope>NUCLEOTIDE SEQUENCE [LARGE SCALE GENOMIC DNA]</scope>
    <source>
        <strain evidence="2 4">XOM25</strain>
    </source>
</reference>
<accession>A0AAE9Z5M0</accession>
<dbReference type="NCBIfam" id="NF033545">
    <property type="entry name" value="transpos_IS630"/>
    <property type="match status" value="1"/>
</dbReference>
<dbReference type="InterPro" id="IPR009057">
    <property type="entry name" value="Homeodomain-like_sf"/>
</dbReference>
<dbReference type="SUPFAM" id="SSF46689">
    <property type="entry name" value="Homeodomain-like"/>
    <property type="match status" value="1"/>
</dbReference>
<evidence type="ECO:0000259" key="1">
    <source>
        <dbReference type="Pfam" id="PF13358"/>
    </source>
</evidence>
<dbReference type="KEGG" id="tvd:SG34_007355"/>
<dbReference type="InterPro" id="IPR038717">
    <property type="entry name" value="Tc1-like_DDE_dom"/>
</dbReference>
<reference evidence="2" key="2">
    <citation type="submission" date="2020-07" db="EMBL/GenBank/DDBJ databases">
        <authorList>
            <person name="van Zyl L.J."/>
            <person name="Busche T."/>
            <person name="Ruckert C."/>
            <person name="Kalinowski J."/>
            <person name="Trindade M.I."/>
        </authorList>
    </citation>
    <scope>NUCLEOTIDE SEQUENCE</scope>
    <source>
        <strain evidence="2">XOM25</strain>
    </source>
</reference>
<protein>
    <submittedName>
        <fullName evidence="2">IS630 family transposase</fullName>
    </submittedName>
</protein>
<dbReference type="EMBL" id="CP059733">
    <property type="protein sequence ID" value="WDE07204.1"/>
    <property type="molecule type" value="Genomic_DNA"/>
</dbReference>
<keyword evidence="4" id="KW-1185">Reference proteome</keyword>
<dbReference type="EMBL" id="CP059733">
    <property type="protein sequence ID" value="WDE06712.1"/>
    <property type="molecule type" value="Genomic_DNA"/>
</dbReference>
<reference evidence="2 4" key="1">
    <citation type="journal article" date="2015" name="Genome Announc.">
        <title>Draft Genome Sequences of Marine Isolates of Thalassomonas viridans and Thalassomonas actiniarum.</title>
        <authorList>
            <person name="Olonade I."/>
            <person name="van Zyl L.J."/>
            <person name="Trindade M."/>
        </authorList>
    </citation>
    <scope>NUCLEOTIDE SEQUENCE [LARGE SCALE GENOMIC DNA]</scope>
    <source>
        <strain evidence="2 4">XOM25</strain>
    </source>
</reference>
<dbReference type="InterPro" id="IPR047655">
    <property type="entry name" value="Transpos_IS630-like"/>
</dbReference>